<reference evidence="2" key="1">
    <citation type="journal article" date="2022" name="bioRxiv">
        <title>Sequencing and chromosome-scale assembly of the giantPleurodeles waltlgenome.</title>
        <authorList>
            <person name="Brown T."/>
            <person name="Elewa A."/>
            <person name="Iarovenko S."/>
            <person name="Subramanian E."/>
            <person name="Araus A.J."/>
            <person name="Petzold A."/>
            <person name="Susuki M."/>
            <person name="Suzuki K.-i.T."/>
            <person name="Hayashi T."/>
            <person name="Toyoda A."/>
            <person name="Oliveira C."/>
            <person name="Osipova E."/>
            <person name="Leigh N.D."/>
            <person name="Simon A."/>
            <person name="Yun M.H."/>
        </authorList>
    </citation>
    <scope>NUCLEOTIDE SEQUENCE</scope>
    <source>
        <strain evidence="2">20211129_DDA</strain>
        <tissue evidence="2">Liver</tissue>
    </source>
</reference>
<organism evidence="2 3">
    <name type="scientific">Pleurodeles waltl</name>
    <name type="common">Iberian ribbed newt</name>
    <dbReference type="NCBI Taxonomy" id="8319"/>
    <lineage>
        <taxon>Eukaryota</taxon>
        <taxon>Metazoa</taxon>
        <taxon>Chordata</taxon>
        <taxon>Craniata</taxon>
        <taxon>Vertebrata</taxon>
        <taxon>Euteleostomi</taxon>
        <taxon>Amphibia</taxon>
        <taxon>Batrachia</taxon>
        <taxon>Caudata</taxon>
        <taxon>Salamandroidea</taxon>
        <taxon>Salamandridae</taxon>
        <taxon>Pleurodelinae</taxon>
        <taxon>Pleurodeles</taxon>
    </lineage>
</organism>
<feature type="region of interest" description="Disordered" evidence="1">
    <location>
        <begin position="89"/>
        <end position="138"/>
    </location>
</feature>
<dbReference type="Proteomes" id="UP001066276">
    <property type="component" value="Chromosome 7"/>
</dbReference>
<gene>
    <name evidence="2" type="ORF">NDU88_006495</name>
</gene>
<evidence type="ECO:0000313" key="2">
    <source>
        <dbReference type="EMBL" id="KAJ1128116.1"/>
    </source>
</evidence>
<dbReference type="AlphaFoldDB" id="A0AAV7PIW4"/>
<comment type="caution">
    <text evidence="2">The sequence shown here is derived from an EMBL/GenBank/DDBJ whole genome shotgun (WGS) entry which is preliminary data.</text>
</comment>
<dbReference type="EMBL" id="JANPWB010000011">
    <property type="protein sequence ID" value="KAJ1128116.1"/>
    <property type="molecule type" value="Genomic_DNA"/>
</dbReference>
<accession>A0AAV7PIW4</accession>
<evidence type="ECO:0000313" key="3">
    <source>
        <dbReference type="Proteomes" id="UP001066276"/>
    </source>
</evidence>
<name>A0AAV7PIW4_PLEWA</name>
<proteinExistence type="predicted"/>
<keyword evidence="3" id="KW-1185">Reference proteome</keyword>
<protein>
    <submittedName>
        <fullName evidence="2">Uncharacterized protein</fullName>
    </submittedName>
</protein>
<sequence>MFVRPMAAHPWEPGNHSGSDRAAVALSGAYSSLLWCQSSRFRSQPRCRSTAASLLSQQLQPRLPLCLTPCRRLQGAAADPLPEYATNTPSFQLNCGPNSPWTRPRPAAATASLRLSSTGATAGPSSAQAAPDVRASGA</sequence>
<evidence type="ECO:0000256" key="1">
    <source>
        <dbReference type="SAM" id="MobiDB-lite"/>
    </source>
</evidence>
<feature type="compositionally biased region" description="Low complexity" evidence="1">
    <location>
        <begin position="99"/>
        <end position="131"/>
    </location>
</feature>